<dbReference type="OMA" id="YPLIFEF"/>
<dbReference type="AlphaFoldDB" id="A0A066W2N3"/>
<evidence type="ECO:0000313" key="8">
    <source>
        <dbReference type="EMBL" id="KDN47971.1"/>
    </source>
</evidence>
<keyword evidence="6" id="KW-0812">Transmembrane</keyword>
<proteinExistence type="inferred from homology"/>
<dbReference type="Proteomes" id="UP000027361">
    <property type="component" value="Unassembled WGS sequence"/>
</dbReference>
<dbReference type="InParanoid" id="A0A066W2N3"/>
<name>A0A066W2N3_TILAU</name>
<dbReference type="HOGENOM" id="CLU_026591_1_0_1"/>
<dbReference type="OrthoDB" id="426718at2759"/>
<feature type="transmembrane region" description="Helical" evidence="6">
    <location>
        <begin position="21"/>
        <end position="45"/>
    </location>
</feature>
<dbReference type="InterPro" id="IPR029058">
    <property type="entry name" value="AB_hydrolase_fold"/>
</dbReference>
<keyword evidence="6" id="KW-0472">Membrane</keyword>
<comment type="caution">
    <text evidence="8">The sequence shown here is derived from an EMBL/GenBank/DDBJ whole genome shotgun (WGS) entry which is preliminary data.</text>
</comment>
<reference evidence="8 9" key="1">
    <citation type="submission" date="2014-05" db="EMBL/GenBank/DDBJ databases">
        <title>Draft genome sequence of a rare smut relative, Tilletiaria anomala UBC 951.</title>
        <authorList>
            <consortium name="DOE Joint Genome Institute"/>
            <person name="Toome M."/>
            <person name="Kuo A."/>
            <person name="Henrissat B."/>
            <person name="Lipzen A."/>
            <person name="Tritt A."/>
            <person name="Yoshinaga Y."/>
            <person name="Zane M."/>
            <person name="Barry K."/>
            <person name="Grigoriev I.V."/>
            <person name="Spatafora J.W."/>
            <person name="Aimea M.C."/>
        </authorList>
    </citation>
    <scope>NUCLEOTIDE SEQUENCE [LARGE SCALE GENOMIC DNA]</scope>
    <source>
        <strain evidence="8 9">UBC 951</strain>
    </source>
</reference>
<dbReference type="PANTHER" id="PTHR45856:SF24">
    <property type="entry name" value="FUNGAL LIPASE-LIKE DOMAIN-CONTAINING PROTEIN"/>
    <property type="match status" value="1"/>
</dbReference>
<dbReference type="InterPro" id="IPR002921">
    <property type="entry name" value="Fungal_lipase-type"/>
</dbReference>
<accession>A0A066W2N3</accession>
<evidence type="ECO:0000259" key="7">
    <source>
        <dbReference type="Pfam" id="PF01764"/>
    </source>
</evidence>
<dbReference type="InterPro" id="IPR051218">
    <property type="entry name" value="Sec_MonoDiacylglyc_Lipase"/>
</dbReference>
<dbReference type="STRING" id="1037660.A0A066W2N3"/>
<dbReference type="Gene3D" id="3.40.50.1820">
    <property type="entry name" value="alpha/beta hydrolase"/>
    <property type="match status" value="1"/>
</dbReference>
<dbReference type="GeneID" id="25262394"/>
<dbReference type="PANTHER" id="PTHR45856">
    <property type="entry name" value="ALPHA/BETA-HYDROLASES SUPERFAMILY PROTEIN"/>
    <property type="match status" value="1"/>
</dbReference>
<sequence length="535" mass="59008">MQETHQDELLDVAAAHQPHTAIGYILISILQYISYSINTFLRVLISLPWTLWMDPAGAFSLIFFAVAATLVLGFALIFTVIIRLPFVLKIAIWLTGGGPDVSTANLPYPHIFDSLTHDIRDAAYEGMSVREHGGSIREFDLDVAKLQAYVSALVYERRQQPLLTVFSIVKSKLLTQGRRSHLAQENGGPLVDDHLRSLCGPEYDRVSHLMDDADAFICAMAREKLGLEYISLSELSTDTSAVCGMFFDPGLQRNFIILAFKGTTPEAFVEWLVDFRYEYVWAGKKIPGFHYVHSGFFAQLFRREKDGDPYSVIRKAVQHTAQAIQETTGVPHVHLWVTGHSLGAATGTLFYSKLLTDPLPSCKLPDQTLTVIHAPHSFFGAPIVGDPSSLSSFNASVQSTETAQSPRPNVWRVLNDGDAVATLLPSLGDNRKLGAELSTTNQFNFAHFGEQMKLVGLPGLSRFGPGTLLPAETLVRITSRLPERGTGPNVKLPLVSTIGELIPFVGRFASHGLSWYWGRMSKVGTTLPEQVIATR</sequence>
<gene>
    <name evidence="8" type="ORF">K437DRAFT_222915</name>
</gene>
<comment type="catalytic activity">
    <reaction evidence="5">
        <text>a monoacylglycerol + H2O = glycerol + a fatty acid + H(+)</text>
        <dbReference type="Rhea" id="RHEA:15245"/>
        <dbReference type="ChEBI" id="CHEBI:15377"/>
        <dbReference type="ChEBI" id="CHEBI:15378"/>
        <dbReference type="ChEBI" id="CHEBI:17408"/>
        <dbReference type="ChEBI" id="CHEBI:17754"/>
        <dbReference type="ChEBI" id="CHEBI:28868"/>
    </reaction>
</comment>
<dbReference type="Pfam" id="PF01764">
    <property type="entry name" value="Lipase_3"/>
    <property type="match status" value="1"/>
</dbReference>
<dbReference type="RefSeq" id="XP_013243990.1">
    <property type="nucleotide sequence ID" value="XM_013388536.1"/>
</dbReference>
<comment type="similarity">
    <text evidence="3">Belongs to the AB hydrolase superfamily. Lipase family. Class 3 subfamily.</text>
</comment>
<dbReference type="GO" id="GO:0006629">
    <property type="term" value="P:lipid metabolic process"/>
    <property type="evidence" value="ECO:0007669"/>
    <property type="project" value="InterPro"/>
</dbReference>
<dbReference type="GO" id="GO:0016787">
    <property type="term" value="F:hydrolase activity"/>
    <property type="evidence" value="ECO:0007669"/>
    <property type="project" value="UniProtKB-KW"/>
</dbReference>
<keyword evidence="8" id="KW-0378">Hydrolase</keyword>
<keyword evidence="2" id="KW-1015">Disulfide bond</keyword>
<evidence type="ECO:0000256" key="4">
    <source>
        <dbReference type="ARBA" id="ARBA00047591"/>
    </source>
</evidence>
<evidence type="ECO:0000256" key="3">
    <source>
        <dbReference type="ARBA" id="ARBA00043996"/>
    </source>
</evidence>
<dbReference type="SUPFAM" id="SSF53474">
    <property type="entry name" value="alpha/beta-Hydrolases"/>
    <property type="match status" value="1"/>
</dbReference>
<keyword evidence="9" id="KW-1185">Reference proteome</keyword>
<keyword evidence="1" id="KW-0732">Signal</keyword>
<keyword evidence="6" id="KW-1133">Transmembrane helix</keyword>
<evidence type="ECO:0000256" key="1">
    <source>
        <dbReference type="ARBA" id="ARBA00022729"/>
    </source>
</evidence>
<organism evidence="8 9">
    <name type="scientific">Tilletiaria anomala (strain ATCC 24038 / CBS 436.72 / UBC 951)</name>
    <dbReference type="NCBI Taxonomy" id="1037660"/>
    <lineage>
        <taxon>Eukaryota</taxon>
        <taxon>Fungi</taxon>
        <taxon>Dikarya</taxon>
        <taxon>Basidiomycota</taxon>
        <taxon>Ustilaginomycotina</taxon>
        <taxon>Exobasidiomycetes</taxon>
        <taxon>Georgefischeriales</taxon>
        <taxon>Tilletiariaceae</taxon>
        <taxon>Tilletiaria</taxon>
    </lineage>
</organism>
<feature type="domain" description="Fungal lipase-type" evidence="7">
    <location>
        <begin position="258"/>
        <end position="424"/>
    </location>
</feature>
<evidence type="ECO:0000256" key="6">
    <source>
        <dbReference type="SAM" id="Phobius"/>
    </source>
</evidence>
<evidence type="ECO:0000256" key="5">
    <source>
        <dbReference type="ARBA" id="ARBA00048461"/>
    </source>
</evidence>
<dbReference type="EMBL" id="JMSN01000027">
    <property type="protein sequence ID" value="KDN47971.1"/>
    <property type="molecule type" value="Genomic_DNA"/>
</dbReference>
<evidence type="ECO:0000313" key="9">
    <source>
        <dbReference type="Proteomes" id="UP000027361"/>
    </source>
</evidence>
<feature type="transmembrane region" description="Helical" evidence="6">
    <location>
        <begin position="57"/>
        <end position="82"/>
    </location>
</feature>
<comment type="catalytic activity">
    <reaction evidence="4">
        <text>a diacylglycerol + H2O = a monoacylglycerol + a fatty acid + H(+)</text>
        <dbReference type="Rhea" id="RHEA:32731"/>
        <dbReference type="ChEBI" id="CHEBI:15377"/>
        <dbReference type="ChEBI" id="CHEBI:15378"/>
        <dbReference type="ChEBI" id="CHEBI:17408"/>
        <dbReference type="ChEBI" id="CHEBI:18035"/>
        <dbReference type="ChEBI" id="CHEBI:28868"/>
    </reaction>
</comment>
<protein>
    <submittedName>
        <fullName evidence="8">Alpha/beta-hydrolase</fullName>
    </submittedName>
</protein>
<evidence type="ECO:0000256" key="2">
    <source>
        <dbReference type="ARBA" id="ARBA00023157"/>
    </source>
</evidence>